<dbReference type="SUPFAM" id="SSF52540">
    <property type="entry name" value="P-loop containing nucleoside triphosphate hydrolases"/>
    <property type="match status" value="1"/>
</dbReference>
<evidence type="ECO:0000256" key="1">
    <source>
        <dbReference type="ARBA" id="ARBA00000312"/>
    </source>
</evidence>
<dbReference type="GO" id="GO:0005525">
    <property type="term" value="F:GTP binding"/>
    <property type="evidence" value="ECO:0007669"/>
    <property type="project" value="UniProtKB-UniRule"/>
</dbReference>
<evidence type="ECO:0000256" key="10">
    <source>
        <dbReference type="ARBA" id="ARBA00022741"/>
    </source>
</evidence>
<evidence type="ECO:0000256" key="6">
    <source>
        <dbReference type="ARBA" id="ARBA00005159"/>
    </source>
</evidence>
<comment type="catalytic activity">
    <reaction evidence="1 14">
        <text>adenosylcob(III)inamide + ATP = adenosylcob(III)inamide phosphate + ADP + H(+)</text>
        <dbReference type="Rhea" id="RHEA:15769"/>
        <dbReference type="ChEBI" id="CHEBI:2480"/>
        <dbReference type="ChEBI" id="CHEBI:15378"/>
        <dbReference type="ChEBI" id="CHEBI:30616"/>
        <dbReference type="ChEBI" id="CHEBI:58502"/>
        <dbReference type="ChEBI" id="CHEBI:456216"/>
        <dbReference type="EC" id="2.7.1.156"/>
    </reaction>
</comment>
<dbReference type="GO" id="GO:0009236">
    <property type="term" value="P:cobalamin biosynthetic process"/>
    <property type="evidence" value="ECO:0007669"/>
    <property type="project" value="UniProtKB-UniRule"/>
</dbReference>
<evidence type="ECO:0000256" key="14">
    <source>
        <dbReference type="PIRNR" id="PIRNR006135"/>
    </source>
</evidence>
<evidence type="ECO:0000256" key="2">
    <source>
        <dbReference type="ARBA" id="ARBA00000711"/>
    </source>
</evidence>
<feature type="binding site" evidence="16">
    <location>
        <begin position="36"/>
        <end position="38"/>
    </location>
    <ligand>
        <name>GTP</name>
        <dbReference type="ChEBI" id="CHEBI:37565"/>
    </ligand>
</feature>
<name>A0A7H1N5S8_9PROT</name>
<dbReference type="KEGG" id="dvn:HQ394_01545"/>
<evidence type="ECO:0000313" key="17">
    <source>
        <dbReference type="EMBL" id="QNT71064.1"/>
    </source>
</evidence>
<evidence type="ECO:0000256" key="8">
    <source>
        <dbReference type="ARBA" id="ARBA00022573"/>
    </source>
</evidence>
<dbReference type="GO" id="GO:0043752">
    <property type="term" value="F:adenosylcobinamide kinase activity"/>
    <property type="evidence" value="ECO:0007669"/>
    <property type="project" value="UniProtKB-EC"/>
</dbReference>
<dbReference type="PANTHER" id="PTHR34848:SF1">
    <property type="entry name" value="BIFUNCTIONAL ADENOSYLCOBALAMIN BIOSYNTHESIS PROTEIN COBU"/>
    <property type="match status" value="1"/>
</dbReference>
<evidence type="ECO:0000256" key="11">
    <source>
        <dbReference type="ARBA" id="ARBA00022777"/>
    </source>
</evidence>
<dbReference type="Pfam" id="PF02283">
    <property type="entry name" value="CobU"/>
    <property type="match status" value="1"/>
</dbReference>
<evidence type="ECO:0000256" key="12">
    <source>
        <dbReference type="ARBA" id="ARBA00022840"/>
    </source>
</evidence>
<dbReference type="InterPro" id="IPR003203">
    <property type="entry name" value="CobU/CobP"/>
</dbReference>
<dbReference type="GO" id="GO:0005524">
    <property type="term" value="F:ATP binding"/>
    <property type="evidence" value="ECO:0007669"/>
    <property type="project" value="UniProtKB-UniRule"/>
</dbReference>
<proteinExistence type="inferred from homology"/>
<evidence type="ECO:0000256" key="5">
    <source>
        <dbReference type="ARBA" id="ARBA00004692"/>
    </source>
</evidence>
<evidence type="ECO:0000256" key="9">
    <source>
        <dbReference type="ARBA" id="ARBA00022679"/>
    </source>
</evidence>
<keyword evidence="8 14" id="KW-0169">Cobalamin biosynthesis</keyword>
<dbReference type="AlphaFoldDB" id="A0A7H1N5S8"/>
<evidence type="ECO:0000256" key="4">
    <source>
        <dbReference type="ARBA" id="ARBA00003889"/>
    </source>
</evidence>
<evidence type="ECO:0000256" key="13">
    <source>
        <dbReference type="ARBA" id="ARBA00023134"/>
    </source>
</evidence>
<evidence type="ECO:0000256" key="3">
    <source>
        <dbReference type="ARBA" id="ARBA00001522"/>
    </source>
</evidence>
<gene>
    <name evidence="17" type="primary">cobU</name>
    <name evidence="17" type="ORF">HQ394_01545</name>
</gene>
<keyword evidence="18" id="KW-1185">Reference proteome</keyword>
<accession>A0A7H1N5S8</accession>
<reference evidence="17 18" key="1">
    <citation type="submission" date="2020-05" db="EMBL/GenBank/DDBJ databases">
        <title>Complete closed genome sequence of Defluviicoccus vanus.</title>
        <authorList>
            <person name="Bessarab I."/>
            <person name="Arumugam K."/>
            <person name="Maszenan A.M."/>
            <person name="Seviour R.J."/>
            <person name="Williams R.B."/>
        </authorList>
    </citation>
    <scope>NUCLEOTIDE SEQUENCE [LARGE SCALE GENOMIC DNA]</scope>
    <source>
        <strain evidence="17 18">Ben 114</strain>
    </source>
</reference>
<dbReference type="InterPro" id="IPR027417">
    <property type="entry name" value="P-loop_NTPase"/>
</dbReference>
<sequence length="175" mass="18549">MSQLPAVTLVLGGARSGKSAYAEALIGHAVEAIYLATATADDDEMRERVRLHQSRRGSAWTTIEEPLDLASTLVRATASGRPVLVDCLTLWLSNLMGEDRAVEAETEQLIATLPRLAAPVVFVANEVGLGIVPATPLGRAFRDAAGRLNQAVARAADRVVFVAAGLPLVLKELRA</sequence>
<feature type="binding site" evidence="16">
    <location>
        <position position="64"/>
    </location>
    <ligand>
        <name>GTP</name>
        <dbReference type="ChEBI" id="CHEBI:37565"/>
    </ligand>
</feature>
<evidence type="ECO:0000313" key="18">
    <source>
        <dbReference type="Proteomes" id="UP000516369"/>
    </source>
</evidence>
<dbReference type="Proteomes" id="UP000516369">
    <property type="component" value="Chromosome"/>
</dbReference>
<comment type="catalytic activity">
    <reaction evidence="2 14">
        <text>adenosylcob(III)inamide phosphate + GTP + H(+) = adenosylcob(III)inamide-GDP + diphosphate</text>
        <dbReference type="Rhea" id="RHEA:22712"/>
        <dbReference type="ChEBI" id="CHEBI:15378"/>
        <dbReference type="ChEBI" id="CHEBI:33019"/>
        <dbReference type="ChEBI" id="CHEBI:37565"/>
        <dbReference type="ChEBI" id="CHEBI:58502"/>
        <dbReference type="ChEBI" id="CHEBI:60487"/>
        <dbReference type="EC" id="2.7.7.62"/>
    </reaction>
</comment>
<dbReference type="EC" id="2.7.1.156" evidence="14"/>
<comment type="similarity">
    <text evidence="7 14">Belongs to the CobU/CobP family.</text>
</comment>
<keyword evidence="9 14" id="KW-0808">Transferase</keyword>
<dbReference type="CDD" id="cd00544">
    <property type="entry name" value="CobU"/>
    <property type="match status" value="1"/>
</dbReference>
<keyword evidence="11 14" id="KW-0418">Kinase</keyword>
<organism evidence="17 18">
    <name type="scientific">Defluviicoccus vanus</name>
    <dbReference type="NCBI Taxonomy" id="111831"/>
    <lineage>
        <taxon>Bacteria</taxon>
        <taxon>Pseudomonadati</taxon>
        <taxon>Pseudomonadota</taxon>
        <taxon>Alphaproteobacteria</taxon>
        <taxon>Rhodospirillales</taxon>
        <taxon>Rhodospirillaceae</taxon>
        <taxon>Defluviicoccus</taxon>
    </lineage>
</organism>
<comment type="pathway">
    <text evidence="5 14">Cofactor biosynthesis; adenosylcobalamin biosynthesis; adenosylcobalamin from cob(II)yrinate a,c-diamide: step 6/7.</text>
</comment>
<dbReference type="Gene3D" id="3.40.50.300">
    <property type="entry name" value="P-loop containing nucleotide triphosphate hydrolases"/>
    <property type="match status" value="1"/>
</dbReference>
<keyword evidence="17" id="KW-0548">Nucleotidyltransferase</keyword>
<dbReference type="PIRSF" id="PIRSF006135">
    <property type="entry name" value="CobU"/>
    <property type="match status" value="1"/>
</dbReference>
<comment type="pathway">
    <text evidence="6 14">Cofactor biosynthesis; adenosylcobalamin biosynthesis; adenosylcobalamin from cob(II)yrinate a,c-diamide: step 5/7.</text>
</comment>
<dbReference type="NCBIfam" id="NF004469">
    <property type="entry name" value="PRK05800.1"/>
    <property type="match status" value="1"/>
</dbReference>
<evidence type="ECO:0000256" key="15">
    <source>
        <dbReference type="PIRSR" id="PIRSR006135-1"/>
    </source>
</evidence>
<dbReference type="EC" id="2.7.7.62" evidence="14"/>
<dbReference type="GO" id="GO:0008820">
    <property type="term" value="F:cobinamide phosphate guanylyltransferase activity"/>
    <property type="evidence" value="ECO:0007669"/>
    <property type="project" value="UniProtKB-UniRule"/>
</dbReference>
<evidence type="ECO:0000256" key="16">
    <source>
        <dbReference type="PIRSR" id="PIRSR006135-2"/>
    </source>
</evidence>
<evidence type="ECO:0000256" key="7">
    <source>
        <dbReference type="ARBA" id="ARBA00007490"/>
    </source>
</evidence>
<feature type="binding site" evidence="16">
    <location>
        <position position="86"/>
    </location>
    <ligand>
        <name>GTP</name>
        <dbReference type="ChEBI" id="CHEBI:37565"/>
    </ligand>
</feature>
<dbReference type="PANTHER" id="PTHR34848">
    <property type="match status" value="1"/>
</dbReference>
<keyword evidence="12 14" id="KW-0067">ATP-binding</keyword>
<feature type="binding site" evidence="16">
    <location>
        <begin position="12"/>
        <end position="19"/>
    </location>
    <ligand>
        <name>GTP</name>
        <dbReference type="ChEBI" id="CHEBI:37565"/>
    </ligand>
</feature>
<protein>
    <recommendedName>
        <fullName evidence="14">Bifunctional adenosylcobalamin biosynthesis protein</fullName>
        <ecNumber evidence="14">2.7.1.156</ecNumber>
        <ecNumber evidence="14">2.7.7.62</ecNumber>
    </recommendedName>
</protein>
<feature type="active site" description="GMP-histidine intermediate" evidence="15">
    <location>
        <position position="52"/>
    </location>
</feature>
<keyword evidence="13 14" id="KW-0342">GTP-binding</keyword>
<dbReference type="EMBL" id="CP053923">
    <property type="protein sequence ID" value="QNT71064.1"/>
    <property type="molecule type" value="Genomic_DNA"/>
</dbReference>
<comment type="catalytic activity">
    <reaction evidence="3">
        <text>adenosylcob(III)inamide + GTP = adenosylcob(III)inamide phosphate + GDP + H(+)</text>
        <dbReference type="Rhea" id="RHEA:15765"/>
        <dbReference type="ChEBI" id="CHEBI:2480"/>
        <dbReference type="ChEBI" id="CHEBI:15378"/>
        <dbReference type="ChEBI" id="CHEBI:37565"/>
        <dbReference type="ChEBI" id="CHEBI:58189"/>
        <dbReference type="ChEBI" id="CHEBI:58502"/>
        <dbReference type="EC" id="2.7.1.156"/>
    </reaction>
</comment>
<comment type="function">
    <text evidence="4 14">Catalyzes ATP-dependent phosphorylation of adenosylcobinamide and addition of GMP to adenosylcobinamide phosphate.</text>
</comment>
<dbReference type="UniPathway" id="UPA00148">
    <property type="reaction ID" value="UER00236"/>
</dbReference>
<keyword evidence="10 14" id="KW-0547">Nucleotide-binding</keyword>